<proteinExistence type="inferred from homology"/>
<accession>A0A9D1G6S4</accession>
<dbReference type="GO" id="GO:0005886">
    <property type="term" value="C:plasma membrane"/>
    <property type="evidence" value="ECO:0007669"/>
    <property type="project" value="InterPro"/>
</dbReference>
<evidence type="ECO:0000256" key="2">
    <source>
        <dbReference type="ARBA" id="ARBA00022475"/>
    </source>
</evidence>
<evidence type="ECO:0000256" key="1">
    <source>
        <dbReference type="ARBA" id="ARBA00007150"/>
    </source>
</evidence>
<dbReference type="GO" id="GO:0008961">
    <property type="term" value="F:phosphatidylglycerol-prolipoprotein diacylglyceryl transferase activity"/>
    <property type="evidence" value="ECO:0007669"/>
    <property type="project" value="InterPro"/>
</dbReference>
<keyword evidence="3 8" id="KW-0808">Transferase</keyword>
<keyword evidence="4 7" id="KW-0812">Transmembrane</keyword>
<dbReference type="GO" id="GO:0042158">
    <property type="term" value="P:lipoprotein biosynthetic process"/>
    <property type="evidence" value="ECO:0007669"/>
    <property type="project" value="InterPro"/>
</dbReference>
<dbReference type="AlphaFoldDB" id="A0A9D1G6S4"/>
<dbReference type="InterPro" id="IPR001640">
    <property type="entry name" value="Lgt"/>
</dbReference>
<organism evidence="8 9">
    <name type="scientific">Candidatus Scatomorpha pullistercoris</name>
    <dbReference type="NCBI Taxonomy" id="2840929"/>
    <lineage>
        <taxon>Bacteria</taxon>
        <taxon>Bacillati</taxon>
        <taxon>Bacillota</taxon>
        <taxon>Clostridia</taxon>
        <taxon>Eubacteriales</taxon>
        <taxon>Candidatus Scatomorpha</taxon>
    </lineage>
</organism>
<dbReference type="Pfam" id="PF01790">
    <property type="entry name" value="LGT"/>
    <property type="match status" value="1"/>
</dbReference>
<protein>
    <submittedName>
        <fullName evidence="8">Prolipoprotein diacylglyceryl transferase</fullName>
    </submittedName>
</protein>
<dbReference type="PANTHER" id="PTHR30589:SF0">
    <property type="entry name" value="PHOSPHATIDYLGLYCEROL--PROLIPOPROTEIN DIACYLGLYCERYL TRANSFERASE"/>
    <property type="match status" value="1"/>
</dbReference>
<evidence type="ECO:0000256" key="6">
    <source>
        <dbReference type="ARBA" id="ARBA00023136"/>
    </source>
</evidence>
<dbReference type="Proteomes" id="UP000886876">
    <property type="component" value="Unassembled WGS sequence"/>
</dbReference>
<reference evidence="8" key="2">
    <citation type="journal article" date="2021" name="PeerJ">
        <title>Extensive microbial diversity within the chicken gut microbiome revealed by metagenomics and culture.</title>
        <authorList>
            <person name="Gilroy R."/>
            <person name="Ravi A."/>
            <person name="Getino M."/>
            <person name="Pursley I."/>
            <person name="Horton D.L."/>
            <person name="Alikhan N.F."/>
            <person name="Baker D."/>
            <person name="Gharbi K."/>
            <person name="Hall N."/>
            <person name="Watson M."/>
            <person name="Adriaenssens E.M."/>
            <person name="Foster-Nyarko E."/>
            <person name="Jarju S."/>
            <person name="Secka A."/>
            <person name="Antonio M."/>
            <person name="Oren A."/>
            <person name="Chaudhuri R.R."/>
            <person name="La Ragione R."/>
            <person name="Hildebrand F."/>
            <person name="Pallen M.J."/>
        </authorList>
    </citation>
    <scope>NUCLEOTIDE SEQUENCE</scope>
    <source>
        <strain evidence="8">ChiHecec3B27-6122</strain>
    </source>
</reference>
<dbReference type="EMBL" id="DVJS01000245">
    <property type="protein sequence ID" value="HIS98241.1"/>
    <property type="molecule type" value="Genomic_DNA"/>
</dbReference>
<comment type="similarity">
    <text evidence="1">Belongs to the Lgt family.</text>
</comment>
<keyword evidence="5 7" id="KW-1133">Transmembrane helix</keyword>
<keyword evidence="2" id="KW-1003">Cell membrane</keyword>
<keyword evidence="6 7" id="KW-0472">Membrane</keyword>
<dbReference type="PANTHER" id="PTHR30589">
    <property type="entry name" value="PROLIPOPROTEIN DIACYLGLYCERYL TRANSFERASE"/>
    <property type="match status" value="1"/>
</dbReference>
<evidence type="ECO:0000256" key="5">
    <source>
        <dbReference type="ARBA" id="ARBA00022989"/>
    </source>
</evidence>
<reference evidence="8" key="1">
    <citation type="submission" date="2020-10" db="EMBL/GenBank/DDBJ databases">
        <authorList>
            <person name="Gilroy R."/>
        </authorList>
    </citation>
    <scope>NUCLEOTIDE SEQUENCE</scope>
    <source>
        <strain evidence="8">ChiHecec3B27-6122</strain>
    </source>
</reference>
<evidence type="ECO:0000256" key="7">
    <source>
        <dbReference type="SAM" id="Phobius"/>
    </source>
</evidence>
<sequence length="111" mass="12514">SCSPLAVVFPEGSLGAPAGVPLLPVQLFEAAVQLALFFLLLWFTSERRRAQYAAELYLLCYCPARFVLEFFRGDTERGFLLGLSTSQWLAILVFFAVSLYIFICKRLKKPD</sequence>
<name>A0A9D1G6S4_9FIRM</name>
<evidence type="ECO:0000256" key="4">
    <source>
        <dbReference type="ARBA" id="ARBA00022692"/>
    </source>
</evidence>
<evidence type="ECO:0000313" key="8">
    <source>
        <dbReference type="EMBL" id="HIS98241.1"/>
    </source>
</evidence>
<comment type="caution">
    <text evidence="8">The sequence shown here is derived from an EMBL/GenBank/DDBJ whole genome shotgun (WGS) entry which is preliminary data.</text>
</comment>
<feature type="transmembrane region" description="Helical" evidence="7">
    <location>
        <begin position="79"/>
        <end position="103"/>
    </location>
</feature>
<gene>
    <name evidence="8" type="ORF">IAD42_09715</name>
</gene>
<evidence type="ECO:0000313" key="9">
    <source>
        <dbReference type="Proteomes" id="UP000886876"/>
    </source>
</evidence>
<feature type="non-terminal residue" evidence="8">
    <location>
        <position position="1"/>
    </location>
</feature>
<evidence type="ECO:0000256" key="3">
    <source>
        <dbReference type="ARBA" id="ARBA00022679"/>
    </source>
</evidence>
<feature type="transmembrane region" description="Helical" evidence="7">
    <location>
        <begin position="23"/>
        <end position="44"/>
    </location>
</feature>